<dbReference type="EMBL" id="CAKJVE010000004">
    <property type="protein sequence ID" value="CAG9703468.1"/>
    <property type="molecule type" value="Genomic_DNA"/>
</dbReference>
<feature type="domain" description="CzcB-like barrel-sandwich hybrid" evidence="6">
    <location>
        <begin position="79"/>
        <end position="284"/>
    </location>
</feature>
<feature type="domain" description="YknX-like beta-barrel" evidence="7">
    <location>
        <begin position="299"/>
        <end position="385"/>
    </location>
</feature>
<dbReference type="EMBL" id="UWJD01000001">
    <property type="protein sequence ID" value="VCT82737.1"/>
    <property type="molecule type" value="Genomic_DNA"/>
</dbReference>
<evidence type="ECO:0000256" key="5">
    <source>
        <dbReference type="SAM" id="Phobius"/>
    </source>
</evidence>
<reference evidence="9 10" key="1">
    <citation type="submission" date="2018-06" db="EMBL/GenBank/DDBJ databases">
        <authorList>
            <consortium name="IHU Genomes"/>
        </authorList>
    </citation>
    <scope>NUCLEOTIDE SEQUENCE [LARGE SCALE GENOMIC DNA]</scope>
    <source>
        <strain evidence="9 10">NEC25</strain>
    </source>
</reference>
<gene>
    <name evidence="9" type="primary">macA_1</name>
    <name evidence="8" type="synonym">macA</name>
    <name evidence="8" type="ORF">CNEO_40641</name>
    <name evidence="9" type="ORF">CNEONATNEC25_00297</name>
</gene>
<dbReference type="PRINTS" id="PR01490">
    <property type="entry name" value="RTXTOXIND"/>
</dbReference>
<dbReference type="InterPro" id="IPR050465">
    <property type="entry name" value="UPF0194_transport"/>
</dbReference>
<name>A0A650LPQ9_9CLOT</name>
<evidence type="ECO:0000259" key="7">
    <source>
        <dbReference type="Pfam" id="PF25990"/>
    </source>
</evidence>
<dbReference type="PANTHER" id="PTHR32347:SF14">
    <property type="entry name" value="EFFLUX SYSTEM COMPONENT YKNX-RELATED"/>
    <property type="match status" value="1"/>
</dbReference>
<dbReference type="Pfam" id="PF25990">
    <property type="entry name" value="Beta-barrel_YknX"/>
    <property type="match status" value="1"/>
</dbReference>
<keyword evidence="2 3" id="KW-0175">Coiled coil</keyword>
<dbReference type="Proteomes" id="UP000789738">
    <property type="component" value="Unassembled WGS sequence"/>
</dbReference>
<evidence type="ECO:0000256" key="1">
    <source>
        <dbReference type="ARBA" id="ARBA00004196"/>
    </source>
</evidence>
<feature type="transmembrane region" description="Helical" evidence="5">
    <location>
        <begin position="27"/>
        <end position="47"/>
    </location>
</feature>
<evidence type="ECO:0000256" key="2">
    <source>
        <dbReference type="ARBA" id="ARBA00023054"/>
    </source>
</evidence>
<dbReference type="GO" id="GO:0030313">
    <property type="term" value="C:cell envelope"/>
    <property type="evidence" value="ECO:0007669"/>
    <property type="project" value="UniProtKB-SubCell"/>
</dbReference>
<dbReference type="InterPro" id="IPR058636">
    <property type="entry name" value="Beta-barrel_YknX"/>
</dbReference>
<dbReference type="AlphaFoldDB" id="A0A650LPQ9"/>
<feature type="region of interest" description="Disordered" evidence="4">
    <location>
        <begin position="339"/>
        <end position="358"/>
    </location>
</feature>
<dbReference type="Gene3D" id="2.40.30.170">
    <property type="match status" value="1"/>
</dbReference>
<dbReference type="Proteomes" id="UP000431451">
    <property type="component" value="Unassembled WGS sequence"/>
</dbReference>
<evidence type="ECO:0000256" key="3">
    <source>
        <dbReference type="SAM" id="Coils"/>
    </source>
</evidence>
<sequence>MKLTKPDLSKLKPKNIHIKKFKIKKKFIVLGVIVLIIIGFVAKTFLIPKDIIISNYTTLAKSQIVNSIDATGTVESEKVTNIYSKVEGNIKQVNVKVGDKVKAGDVLAVIDSEKLERQIKEETESIEQDDQSSDLDLQSKKRVYENTLYKEQNDMNSEVNTAKSTLNEKKVALEEAQSNYEYNKELFNYGEVSEQVFKKSETDLNAAKMAYDEAVIGLENAKTDAKDKLQTAKEDYESAKIKASDNSKKSALKDKQEDLKNCQIRASVSGTITGVNAKEGEAANGTLFVIENLDDVYIEVPIKEVDILDVKAGQRVEIRTDAMEDEAFVDGEVASVTDTAEKEISTSESNSGSNSSSTSSAFKAKIKLKNPDNKIKIGMNARTKIVVEESNNIYTVPFDCIVDGENGQSIYILEQTDKDKYIVKEIPVITGMESDVNIEISGDKIKDNLIVVNDPTSYTVGTEVKLADPMMMNQGGEVVE</sequence>
<dbReference type="RefSeq" id="WP_159115483.1">
    <property type="nucleotide sequence ID" value="NZ_CAKJVE010000004.1"/>
</dbReference>
<dbReference type="PANTHER" id="PTHR32347">
    <property type="entry name" value="EFFLUX SYSTEM COMPONENT YKNX-RELATED"/>
    <property type="match status" value="1"/>
</dbReference>
<evidence type="ECO:0000259" key="6">
    <source>
        <dbReference type="Pfam" id="PF25973"/>
    </source>
</evidence>
<dbReference type="Gene3D" id="2.40.50.100">
    <property type="match status" value="1"/>
</dbReference>
<comment type="subcellular location">
    <subcellularLocation>
        <location evidence="1">Cell envelope</location>
    </subcellularLocation>
</comment>
<proteinExistence type="predicted"/>
<dbReference type="Gene3D" id="1.10.287.470">
    <property type="entry name" value="Helix hairpin bin"/>
    <property type="match status" value="1"/>
</dbReference>
<feature type="coiled-coil region" evidence="3">
    <location>
        <begin position="215"/>
        <end position="246"/>
    </location>
</feature>
<dbReference type="SUPFAM" id="SSF111369">
    <property type="entry name" value="HlyD-like secretion proteins"/>
    <property type="match status" value="2"/>
</dbReference>
<keyword evidence="5" id="KW-1133">Transmembrane helix</keyword>
<reference evidence="8" key="2">
    <citation type="submission" date="2021-10" db="EMBL/GenBank/DDBJ databases">
        <authorList>
            <person name="Mesa V."/>
        </authorList>
    </citation>
    <scope>NUCLEOTIDE SEQUENCE</scope>
    <source>
        <strain evidence="8">CC3_PB</strain>
    </source>
</reference>
<organism evidence="9 10">
    <name type="scientific">Clostridium neonatale</name>
    <dbReference type="NCBI Taxonomy" id="137838"/>
    <lineage>
        <taxon>Bacteria</taxon>
        <taxon>Bacillati</taxon>
        <taxon>Bacillota</taxon>
        <taxon>Clostridia</taxon>
        <taxon>Eubacteriales</taxon>
        <taxon>Clostridiaceae</taxon>
        <taxon>Clostridium</taxon>
    </lineage>
</organism>
<keyword evidence="5" id="KW-0812">Transmembrane</keyword>
<feature type="compositionally biased region" description="Low complexity" evidence="4">
    <location>
        <begin position="346"/>
        <end position="358"/>
    </location>
</feature>
<accession>A0A650LPQ9</accession>
<protein>
    <submittedName>
        <fullName evidence="9">Macrolide export protein MacA</fullName>
    </submittedName>
</protein>
<keyword evidence="5" id="KW-0472">Membrane</keyword>
<evidence type="ECO:0000313" key="8">
    <source>
        <dbReference type="EMBL" id="CAG9703468.1"/>
    </source>
</evidence>
<evidence type="ECO:0000313" key="9">
    <source>
        <dbReference type="EMBL" id="VCT82737.1"/>
    </source>
</evidence>
<dbReference type="Pfam" id="PF25973">
    <property type="entry name" value="BSH_CzcB"/>
    <property type="match status" value="1"/>
</dbReference>
<dbReference type="InterPro" id="IPR058647">
    <property type="entry name" value="BSH_CzcB-like"/>
</dbReference>
<evidence type="ECO:0000313" key="10">
    <source>
        <dbReference type="Proteomes" id="UP000431451"/>
    </source>
</evidence>
<evidence type="ECO:0000256" key="4">
    <source>
        <dbReference type="SAM" id="MobiDB-lite"/>
    </source>
</evidence>